<feature type="region of interest" description="Disordered" evidence="1">
    <location>
        <begin position="89"/>
        <end position="108"/>
    </location>
</feature>
<proteinExistence type="predicted"/>
<accession>A0A7J7M0C1</accession>
<sequence length="108" mass="12685">MNRVEGLDIFTRSNRRNGRTRTRLVTDSHRDRLPQINQTDLRFRSVSIASRDRIRKTKKNKNCRSLGCDQNNVTRETVIIIFLQNKGERKSGGVNQTNMKKNRNPKIF</sequence>
<evidence type="ECO:0000313" key="2">
    <source>
        <dbReference type="EMBL" id="KAF6148336.1"/>
    </source>
</evidence>
<reference evidence="2 3" key="1">
    <citation type="journal article" date="2020" name="IScience">
        <title>Genome Sequencing of the Endangered Kingdonia uniflora (Circaeasteraceae, Ranunculales) Reveals Potential Mechanisms of Evolutionary Specialization.</title>
        <authorList>
            <person name="Sun Y."/>
            <person name="Deng T."/>
            <person name="Zhang A."/>
            <person name="Moore M.J."/>
            <person name="Landis J.B."/>
            <person name="Lin N."/>
            <person name="Zhang H."/>
            <person name="Zhang X."/>
            <person name="Huang J."/>
            <person name="Zhang X."/>
            <person name="Sun H."/>
            <person name="Wang H."/>
        </authorList>
    </citation>
    <scope>NUCLEOTIDE SEQUENCE [LARGE SCALE GENOMIC DNA]</scope>
    <source>
        <strain evidence="2">TB1705</strain>
        <tissue evidence="2">Leaf</tissue>
    </source>
</reference>
<dbReference type="EMBL" id="JACGCM010001848">
    <property type="protein sequence ID" value="KAF6148336.1"/>
    <property type="molecule type" value="Genomic_DNA"/>
</dbReference>
<gene>
    <name evidence="2" type="ORF">GIB67_025555</name>
</gene>
<comment type="caution">
    <text evidence="2">The sequence shown here is derived from an EMBL/GenBank/DDBJ whole genome shotgun (WGS) entry which is preliminary data.</text>
</comment>
<keyword evidence="3" id="KW-1185">Reference proteome</keyword>
<dbReference type="Proteomes" id="UP000541444">
    <property type="component" value="Unassembled WGS sequence"/>
</dbReference>
<organism evidence="2 3">
    <name type="scientific">Kingdonia uniflora</name>
    <dbReference type="NCBI Taxonomy" id="39325"/>
    <lineage>
        <taxon>Eukaryota</taxon>
        <taxon>Viridiplantae</taxon>
        <taxon>Streptophyta</taxon>
        <taxon>Embryophyta</taxon>
        <taxon>Tracheophyta</taxon>
        <taxon>Spermatophyta</taxon>
        <taxon>Magnoliopsida</taxon>
        <taxon>Ranunculales</taxon>
        <taxon>Circaeasteraceae</taxon>
        <taxon>Kingdonia</taxon>
    </lineage>
</organism>
<evidence type="ECO:0000256" key="1">
    <source>
        <dbReference type="SAM" id="MobiDB-lite"/>
    </source>
</evidence>
<evidence type="ECO:0000313" key="3">
    <source>
        <dbReference type="Proteomes" id="UP000541444"/>
    </source>
</evidence>
<protein>
    <submittedName>
        <fullName evidence="2">Uncharacterized protein</fullName>
    </submittedName>
</protein>
<dbReference type="AlphaFoldDB" id="A0A7J7M0C1"/>
<name>A0A7J7M0C1_9MAGN</name>